<gene>
    <name evidence="2" type="ORF">C8D93_10569</name>
</gene>
<keyword evidence="1" id="KW-1133">Transmembrane helix</keyword>
<feature type="transmembrane region" description="Helical" evidence="1">
    <location>
        <begin position="34"/>
        <end position="54"/>
    </location>
</feature>
<dbReference type="EMBL" id="QICN01000005">
    <property type="protein sequence ID" value="PXV67713.1"/>
    <property type="molecule type" value="Genomic_DNA"/>
</dbReference>
<feature type="transmembrane region" description="Helical" evidence="1">
    <location>
        <begin position="60"/>
        <end position="80"/>
    </location>
</feature>
<keyword evidence="1" id="KW-0472">Membrane</keyword>
<proteinExistence type="predicted"/>
<dbReference type="OrthoDB" id="10002365at2"/>
<evidence type="ECO:0000313" key="3">
    <source>
        <dbReference type="Proteomes" id="UP000248330"/>
    </source>
</evidence>
<organism evidence="2 3">
    <name type="scientific">Sinimarinibacterium flocculans</name>
    <dbReference type="NCBI Taxonomy" id="985250"/>
    <lineage>
        <taxon>Bacteria</taxon>
        <taxon>Pseudomonadati</taxon>
        <taxon>Pseudomonadota</taxon>
        <taxon>Gammaproteobacteria</taxon>
        <taxon>Nevskiales</taxon>
        <taxon>Nevskiaceae</taxon>
        <taxon>Sinimarinibacterium</taxon>
    </lineage>
</organism>
<protein>
    <submittedName>
        <fullName evidence="2">Uncharacterized protein</fullName>
    </submittedName>
</protein>
<evidence type="ECO:0000256" key="1">
    <source>
        <dbReference type="SAM" id="Phobius"/>
    </source>
</evidence>
<comment type="caution">
    <text evidence="2">The sequence shown here is derived from an EMBL/GenBank/DDBJ whole genome shotgun (WGS) entry which is preliminary data.</text>
</comment>
<evidence type="ECO:0000313" key="2">
    <source>
        <dbReference type="EMBL" id="PXV67713.1"/>
    </source>
</evidence>
<keyword evidence="1" id="KW-0812">Transmembrane</keyword>
<accession>A0A318E7P4</accession>
<keyword evidence="3" id="KW-1185">Reference proteome</keyword>
<dbReference type="RefSeq" id="WP_110265187.1">
    <property type="nucleotide sequence ID" value="NZ_CAWNXA010000005.1"/>
</dbReference>
<reference evidence="2 3" key="1">
    <citation type="submission" date="2018-04" db="EMBL/GenBank/DDBJ databases">
        <title>Genomic Encyclopedia of Type Strains, Phase IV (KMG-IV): sequencing the most valuable type-strain genomes for metagenomic binning, comparative biology and taxonomic classification.</title>
        <authorList>
            <person name="Goeker M."/>
        </authorList>
    </citation>
    <scope>NUCLEOTIDE SEQUENCE [LARGE SCALE GENOMIC DNA]</scope>
    <source>
        <strain evidence="2 3">DSM 104150</strain>
    </source>
</reference>
<dbReference type="AlphaFoldDB" id="A0A318E7P4"/>
<dbReference type="Proteomes" id="UP000248330">
    <property type="component" value="Unassembled WGS sequence"/>
</dbReference>
<name>A0A318E7P4_9GAMM</name>
<sequence length="92" mass="9958">MTIATKTRRIRTAAAGHAFPESLFDGLQYCTARLLYALLGAVGVVMWVLMQLPLGSRARSTLVTTMAGCVGMFALGWRLLSEQAAGLRRSRA</sequence>